<reference evidence="1 2" key="1">
    <citation type="submission" date="2019-05" db="EMBL/GenBank/DDBJ databases">
        <title>Another draft genome of Portunus trituberculatus and its Hox gene families provides insights of decapod evolution.</title>
        <authorList>
            <person name="Jeong J.-H."/>
            <person name="Song I."/>
            <person name="Kim S."/>
            <person name="Choi T."/>
            <person name="Kim D."/>
            <person name="Ryu S."/>
            <person name="Kim W."/>
        </authorList>
    </citation>
    <scope>NUCLEOTIDE SEQUENCE [LARGE SCALE GENOMIC DNA]</scope>
    <source>
        <tissue evidence="1">Muscle</tissue>
    </source>
</reference>
<evidence type="ECO:0000313" key="1">
    <source>
        <dbReference type="EMBL" id="MPC99111.1"/>
    </source>
</evidence>
<name>A0A5B7JMB3_PORTR</name>
<protein>
    <submittedName>
        <fullName evidence="1">Uncharacterized protein</fullName>
    </submittedName>
</protein>
<comment type="caution">
    <text evidence="1">The sequence shown here is derived from an EMBL/GenBank/DDBJ whole genome shotgun (WGS) entry which is preliminary data.</text>
</comment>
<evidence type="ECO:0000313" key="2">
    <source>
        <dbReference type="Proteomes" id="UP000324222"/>
    </source>
</evidence>
<sequence length="31" mass="3685">MKSSYRKLEIQKQAVNFRVYHRKVGMIESTG</sequence>
<keyword evidence="2" id="KW-1185">Reference proteome</keyword>
<dbReference type="EMBL" id="VSRR010117002">
    <property type="protein sequence ID" value="MPC99111.1"/>
    <property type="molecule type" value="Genomic_DNA"/>
</dbReference>
<organism evidence="1 2">
    <name type="scientific">Portunus trituberculatus</name>
    <name type="common">Swimming crab</name>
    <name type="synonym">Neptunus trituberculatus</name>
    <dbReference type="NCBI Taxonomy" id="210409"/>
    <lineage>
        <taxon>Eukaryota</taxon>
        <taxon>Metazoa</taxon>
        <taxon>Ecdysozoa</taxon>
        <taxon>Arthropoda</taxon>
        <taxon>Crustacea</taxon>
        <taxon>Multicrustacea</taxon>
        <taxon>Malacostraca</taxon>
        <taxon>Eumalacostraca</taxon>
        <taxon>Eucarida</taxon>
        <taxon>Decapoda</taxon>
        <taxon>Pleocyemata</taxon>
        <taxon>Brachyura</taxon>
        <taxon>Eubrachyura</taxon>
        <taxon>Portunoidea</taxon>
        <taxon>Portunidae</taxon>
        <taxon>Portuninae</taxon>
        <taxon>Portunus</taxon>
    </lineage>
</organism>
<dbReference type="Proteomes" id="UP000324222">
    <property type="component" value="Unassembled WGS sequence"/>
</dbReference>
<proteinExistence type="predicted"/>
<gene>
    <name evidence="1" type="ORF">E2C01_094507</name>
</gene>
<accession>A0A5B7JMB3</accession>
<dbReference type="AlphaFoldDB" id="A0A5B7JMB3"/>